<gene>
    <name evidence="2" type="ORF">C8E89_14313</name>
</gene>
<organism evidence="2 3">
    <name type="scientific">Mycolicibacterium moriokaense</name>
    <dbReference type="NCBI Taxonomy" id="39691"/>
    <lineage>
        <taxon>Bacteria</taxon>
        <taxon>Bacillati</taxon>
        <taxon>Actinomycetota</taxon>
        <taxon>Actinomycetes</taxon>
        <taxon>Mycobacteriales</taxon>
        <taxon>Mycobacteriaceae</taxon>
        <taxon>Mycolicibacterium</taxon>
    </lineage>
</organism>
<dbReference type="Gene3D" id="3.30.429.10">
    <property type="entry name" value="Macrophage Migration Inhibitory Factor"/>
    <property type="match status" value="1"/>
</dbReference>
<sequence>MPIYQCHVPAGSLTAQTRAAVAEAITDVHSTVTKAPRGFVRVIFVEYRRNAYFTAGKPDNGALILGNIRAGLARAVRAELLEKLSNSWASTTGQDHRELVIGLSDIDPTSAMEAGIIMPARGEEAQWLERHRDHLAQFLTGQ</sequence>
<keyword evidence="3" id="KW-1185">Reference proteome</keyword>
<reference evidence="2 3" key="2">
    <citation type="submission" date="2018-06" db="EMBL/GenBank/DDBJ databases">
        <title>Sequencing of bacterial isolates from soil warming experiment in Harvard Forest, Massachusetts, USA.</title>
        <authorList>
            <person name="Deangelis K.PhD."/>
        </authorList>
    </citation>
    <scope>NUCLEOTIDE SEQUENCE [LARGE SCALE GENOMIC DNA]</scope>
    <source>
        <strain evidence="2 3">GAS496</strain>
    </source>
</reference>
<comment type="caution">
    <text evidence="2">The sequence shown here is derived from an EMBL/GenBank/DDBJ whole genome shotgun (WGS) entry which is preliminary data.</text>
</comment>
<dbReference type="SUPFAM" id="SSF55331">
    <property type="entry name" value="Tautomerase/MIF"/>
    <property type="match status" value="1"/>
</dbReference>
<proteinExistence type="predicted"/>
<accession>A0A318H549</accession>
<dbReference type="Proteomes" id="UP000247781">
    <property type="component" value="Unassembled WGS sequence"/>
</dbReference>
<evidence type="ECO:0000313" key="2">
    <source>
        <dbReference type="EMBL" id="PXW98863.1"/>
    </source>
</evidence>
<dbReference type="InterPro" id="IPR028116">
    <property type="entry name" value="Cis-CaaD-like"/>
</dbReference>
<protein>
    <submittedName>
        <fullName evidence="2">Phenylpyruvate tautomerase PptA (4-oxalocrotonate tautomerase family)</fullName>
    </submittedName>
</protein>
<feature type="domain" description="Tautomerase cis-CaaD-like" evidence="1">
    <location>
        <begin position="1"/>
        <end position="130"/>
    </location>
</feature>
<evidence type="ECO:0000313" key="3">
    <source>
        <dbReference type="Proteomes" id="UP000247781"/>
    </source>
</evidence>
<name>A0A318H549_9MYCO</name>
<dbReference type="InterPro" id="IPR014347">
    <property type="entry name" value="Tautomerase/MIF_sf"/>
</dbReference>
<dbReference type="RefSeq" id="WP_181428515.1">
    <property type="nucleotide sequence ID" value="NZ_QJJU01000043.1"/>
</dbReference>
<dbReference type="AlphaFoldDB" id="A0A318H549"/>
<dbReference type="Pfam" id="PF14832">
    <property type="entry name" value="Tautomerase_3"/>
    <property type="match status" value="1"/>
</dbReference>
<dbReference type="EMBL" id="QJJU01000043">
    <property type="protein sequence ID" value="PXW98863.1"/>
    <property type="molecule type" value="Genomic_DNA"/>
</dbReference>
<reference evidence="3" key="1">
    <citation type="submission" date="2018-05" db="EMBL/GenBank/DDBJ databases">
        <authorList>
            <person name="Deangelis K."/>
            <person name="Huntemann M."/>
            <person name="Clum A."/>
            <person name="Pillay M."/>
            <person name="Palaniappan K."/>
            <person name="Varghese N."/>
            <person name="Mikhailova N."/>
            <person name="Stamatis D."/>
            <person name="Reddy T."/>
            <person name="Daum C."/>
            <person name="Shapiro N."/>
            <person name="Ivanova N."/>
            <person name="Kyrpides N."/>
            <person name="Woyke T."/>
        </authorList>
    </citation>
    <scope>NUCLEOTIDE SEQUENCE [LARGE SCALE GENOMIC DNA]</scope>
    <source>
        <strain evidence="3">GAS496</strain>
    </source>
</reference>
<keyword evidence="2" id="KW-0670">Pyruvate</keyword>
<evidence type="ECO:0000259" key="1">
    <source>
        <dbReference type="Pfam" id="PF14832"/>
    </source>
</evidence>